<feature type="compositionally biased region" description="Acidic residues" evidence="4">
    <location>
        <begin position="58"/>
        <end position="72"/>
    </location>
</feature>
<organism evidence="5 6">
    <name type="scientific">Naegleria lovaniensis</name>
    <name type="common">Amoeba</name>
    <dbReference type="NCBI Taxonomy" id="51637"/>
    <lineage>
        <taxon>Eukaryota</taxon>
        <taxon>Discoba</taxon>
        <taxon>Heterolobosea</taxon>
        <taxon>Tetramitia</taxon>
        <taxon>Eutetramitia</taxon>
        <taxon>Vahlkampfiidae</taxon>
        <taxon>Naegleria</taxon>
    </lineage>
</organism>
<dbReference type="InterPro" id="IPR020472">
    <property type="entry name" value="WD40_PAC1"/>
</dbReference>
<dbReference type="InterPro" id="IPR001680">
    <property type="entry name" value="WD40_rpt"/>
</dbReference>
<dbReference type="Gene3D" id="2.130.10.10">
    <property type="entry name" value="YVTN repeat-like/Quinoprotein amine dehydrogenase"/>
    <property type="match status" value="1"/>
</dbReference>
<dbReference type="PRINTS" id="PR00320">
    <property type="entry name" value="GPROTEINBRPT"/>
</dbReference>
<dbReference type="PROSITE" id="PS50082">
    <property type="entry name" value="WD_REPEATS_2"/>
    <property type="match status" value="4"/>
</dbReference>
<dbReference type="Pfam" id="PF00400">
    <property type="entry name" value="WD40"/>
    <property type="match status" value="4"/>
</dbReference>
<dbReference type="PANTHER" id="PTHR19857">
    <property type="entry name" value="MITOCHONDRIAL DIVISION PROTEIN 1-RELATED"/>
    <property type="match status" value="1"/>
</dbReference>
<keyword evidence="1 3" id="KW-0853">WD repeat</keyword>
<evidence type="ECO:0000313" key="5">
    <source>
        <dbReference type="EMBL" id="KAG2385598.1"/>
    </source>
</evidence>
<feature type="repeat" description="WD" evidence="3">
    <location>
        <begin position="318"/>
        <end position="360"/>
    </location>
</feature>
<feature type="compositionally biased region" description="Basic and acidic residues" evidence="4">
    <location>
        <begin position="43"/>
        <end position="57"/>
    </location>
</feature>
<evidence type="ECO:0000256" key="2">
    <source>
        <dbReference type="ARBA" id="ARBA00022737"/>
    </source>
</evidence>
<feature type="repeat" description="WD" evidence="3">
    <location>
        <begin position="180"/>
        <end position="221"/>
    </location>
</feature>
<keyword evidence="6" id="KW-1185">Reference proteome</keyword>
<name>A0AA88KKB9_NAELO</name>
<reference evidence="5 6" key="1">
    <citation type="journal article" date="2018" name="BMC Genomics">
        <title>The genome of Naegleria lovaniensis, the basis for a comparative approach to unravel pathogenicity factors of the human pathogenic amoeba N. fowleri.</title>
        <authorList>
            <person name="Liechti N."/>
            <person name="Schurch N."/>
            <person name="Bruggmann R."/>
            <person name="Wittwer M."/>
        </authorList>
    </citation>
    <scope>NUCLEOTIDE SEQUENCE [LARGE SCALE GENOMIC DNA]</scope>
    <source>
        <strain evidence="5 6">ATCC 30569</strain>
    </source>
</reference>
<dbReference type="PROSITE" id="PS00678">
    <property type="entry name" value="WD_REPEATS_1"/>
    <property type="match status" value="2"/>
</dbReference>
<proteinExistence type="predicted"/>
<feature type="compositionally biased region" description="Acidic residues" evidence="4">
    <location>
        <begin position="21"/>
        <end position="42"/>
    </location>
</feature>
<dbReference type="InterPro" id="IPR036322">
    <property type="entry name" value="WD40_repeat_dom_sf"/>
</dbReference>
<evidence type="ECO:0008006" key="7">
    <source>
        <dbReference type="Google" id="ProtNLM"/>
    </source>
</evidence>
<keyword evidence="2" id="KW-0677">Repeat</keyword>
<dbReference type="SMART" id="SM00320">
    <property type="entry name" value="WD40"/>
    <property type="match status" value="8"/>
</dbReference>
<accession>A0AA88KKB9</accession>
<dbReference type="CDD" id="cd00200">
    <property type="entry name" value="WD40"/>
    <property type="match status" value="1"/>
</dbReference>
<feature type="region of interest" description="Disordered" evidence="4">
    <location>
        <begin position="1"/>
        <end position="86"/>
    </location>
</feature>
<dbReference type="RefSeq" id="XP_044549591.1">
    <property type="nucleotide sequence ID" value="XM_044692939.1"/>
</dbReference>
<dbReference type="GeneID" id="68095868"/>
<dbReference type="InterPro" id="IPR051179">
    <property type="entry name" value="WD_repeat_multifunction"/>
</dbReference>
<dbReference type="PROSITE" id="PS50294">
    <property type="entry name" value="WD_REPEATS_REGION"/>
    <property type="match status" value="3"/>
</dbReference>
<dbReference type="Proteomes" id="UP000816034">
    <property type="component" value="Unassembled WGS sequence"/>
</dbReference>
<dbReference type="PANTHER" id="PTHR19857:SF8">
    <property type="entry name" value="ANGIO-ASSOCIATED MIGRATORY CELL PROTEIN"/>
    <property type="match status" value="1"/>
</dbReference>
<evidence type="ECO:0000256" key="3">
    <source>
        <dbReference type="PROSITE-ProRule" id="PRU00221"/>
    </source>
</evidence>
<dbReference type="EMBL" id="PYSW02000018">
    <property type="protein sequence ID" value="KAG2385598.1"/>
    <property type="molecule type" value="Genomic_DNA"/>
</dbReference>
<comment type="caution">
    <text evidence="5">The sequence shown here is derived from an EMBL/GenBank/DDBJ whole genome shotgun (WGS) entry which is preliminary data.</text>
</comment>
<feature type="repeat" description="WD" evidence="3">
    <location>
        <begin position="222"/>
        <end position="263"/>
    </location>
</feature>
<dbReference type="SUPFAM" id="SSF50978">
    <property type="entry name" value="WD40 repeat-like"/>
    <property type="match status" value="1"/>
</dbReference>
<feature type="compositionally biased region" description="Basic and acidic residues" evidence="4">
    <location>
        <begin position="8"/>
        <end position="20"/>
    </location>
</feature>
<dbReference type="InterPro" id="IPR015943">
    <property type="entry name" value="WD40/YVTN_repeat-like_dom_sf"/>
</dbReference>
<evidence type="ECO:0000256" key="1">
    <source>
        <dbReference type="ARBA" id="ARBA00022574"/>
    </source>
</evidence>
<evidence type="ECO:0000256" key="4">
    <source>
        <dbReference type="SAM" id="MobiDB-lite"/>
    </source>
</evidence>
<protein>
    <recommendedName>
        <fullName evidence="7">Guanine nucleotide-binding protein subunit beta-like protein</fullName>
    </recommendedName>
</protein>
<dbReference type="InterPro" id="IPR019775">
    <property type="entry name" value="WD40_repeat_CS"/>
</dbReference>
<dbReference type="AlphaFoldDB" id="A0AA88KKB9"/>
<gene>
    <name evidence="5" type="ORF">C9374_003413</name>
</gene>
<sequence>MSQQQHPSEQKEASITHPMDDDRDEDYETEEEEEAFINEEDIDHVAGEYDENDKPPSDDEEEDEWMDDDEEESKNRPLRNVPDYSTSSFNEHTDAIYSISVVENGLNEFLCVTSSGDDSAYLWKFNTQTLTTTPIKRLSGHTDTVLQSKFNFDKSLIATGGMDGTVKIWNAQSGDLISSLEGPAESIEWIDWHPKGNIVIGGSADSTTWMWNTQKELCLNVFSGHSDSVTSGCFSADGKLIVTASEDATVKVWNPKTAECVVTYSAHEKNIKSFCEEPITVLKCNQNNTAIFLCGSLDGSVALCQLEQQRVLSYLRNKHAHTNSVEDVLFHPEQQHLLVSAGMDGQIVLWDTQSSTARQVLKNYPLQEHTELTSTDSNVGGSSTTTVSTDLNFDTSAAPVGVTHIQFDASRPYILYSGDIQGNIFSWDVRVGKVVKMYQGHADVISDFTQSSDYIFSVSEDKRALIFNKQ</sequence>
<feature type="repeat" description="WD" evidence="3">
    <location>
        <begin position="138"/>
        <end position="179"/>
    </location>
</feature>
<evidence type="ECO:0000313" key="6">
    <source>
        <dbReference type="Proteomes" id="UP000816034"/>
    </source>
</evidence>